<dbReference type="RefSeq" id="XP_001596969.1">
    <property type="nucleotide sequence ID" value="XM_001596919.1"/>
</dbReference>
<dbReference type="Proteomes" id="UP000001312">
    <property type="component" value="Unassembled WGS sequence"/>
</dbReference>
<dbReference type="InParanoid" id="A7E785"/>
<dbReference type="GeneID" id="5494002"/>
<protein>
    <submittedName>
        <fullName evidence="1">Uncharacterized protein</fullName>
    </submittedName>
</protein>
<name>A7E785_SCLS1</name>
<reference evidence="2" key="1">
    <citation type="journal article" date="2011" name="PLoS Genet.">
        <title>Genomic analysis of the necrotrophic fungal pathogens Sclerotinia sclerotiorum and Botrytis cinerea.</title>
        <authorList>
            <person name="Amselem J."/>
            <person name="Cuomo C.A."/>
            <person name="van Kan J.A."/>
            <person name="Viaud M."/>
            <person name="Benito E.P."/>
            <person name="Couloux A."/>
            <person name="Coutinho P.M."/>
            <person name="de Vries R.P."/>
            <person name="Dyer P.S."/>
            <person name="Fillinger S."/>
            <person name="Fournier E."/>
            <person name="Gout L."/>
            <person name="Hahn M."/>
            <person name="Kohn L."/>
            <person name="Lapalu N."/>
            <person name="Plummer K.M."/>
            <person name="Pradier J.M."/>
            <person name="Quevillon E."/>
            <person name="Sharon A."/>
            <person name="Simon A."/>
            <person name="ten Have A."/>
            <person name="Tudzynski B."/>
            <person name="Tudzynski P."/>
            <person name="Wincker P."/>
            <person name="Andrew M."/>
            <person name="Anthouard V."/>
            <person name="Beever R.E."/>
            <person name="Beffa R."/>
            <person name="Benoit I."/>
            <person name="Bouzid O."/>
            <person name="Brault B."/>
            <person name="Chen Z."/>
            <person name="Choquer M."/>
            <person name="Collemare J."/>
            <person name="Cotton P."/>
            <person name="Danchin E.G."/>
            <person name="Da Silva C."/>
            <person name="Gautier A."/>
            <person name="Giraud C."/>
            <person name="Giraud T."/>
            <person name="Gonzalez C."/>
            <person name="Grossetete S."/>
            <person name="Guldener U."/>
            <person name="Henrissat B."/>
            <person name="Howlett B.J."/>
            <person name="Kodira C."/>
            <person name="Kretschmer M."/>
            <person name="Lappartient A."/>
            <person name="Leroch M."/>
            <person name="Levis C."/>
            <person name="Mauceli E."/>
            <person name="Neuveglise C."/>
            <person name="Oeser B."/>
            <person name="Pearson M."/>
            <person name="Poulain J."/>
            <person name="Poussereau N."/>
            <person name="Quesneville H."/>
            <person name="Rascle C."/>
            <person name="Schumacher J."/>
            <person name="Segurens B."/>
            <person name="Sexton A."/>
            <person name="Silva E."/>
            <person name="Sirven C."/>
            <person name="Soanes D.M."/>
            <person name="Talbot N.J."/>
            <person name="Templeton M."/>
            <person name="Yandava C."/>
            <person name="Yarden O."/>
            <person name="Zeng Q."/>
            <person name="Rollins J.A."/>
            <person name="Lebrun M.H."/>
            <person name="Dickman M."/>
        </authorList>
    </citation>
    <scope>NUCLEOTIDE SEQUENCE [LARGE SCALE GENOMIC DNA]</scope>
    <source>
        <strain evidence="2">ATCC 18683 / 1980 / Ss-1</strain>
    </source>
</reference>
<gene>
    <name evidence="1" type="ORF">SS1G_01162</name>
</gene>
<dbReference type="AlphaFoldDB" id="A7E785"/>
<evidence type="ECO:0000313" key="2">
    <source>
        <dbReference type="Proteomes" id="UP000001312"/>
    </source>
</evidence>
<evidence type="ECO:0000313" key="1">
    <source>
        <dbReference type="EMBL" id="EDN96237.1"/>
    </source>
</evidence>
<sequence length="103" mass="11846">MALVEAKYKQAQDTFIFNEPCMVSINRQVARNVANWLWLHKIAVLGLLECGFWSSLSTSLPFSDRYHISLEAFDVHFACSEHLEIASELFEHAYFGLDELDYG</sequence>
<proteinExistence type="predicted"/>
<keyword evidence="2" id="KW-1185">Reference proteome</keyword>
<accession>A7E785</accession>
<dbReference type="EMBL" id="CH476622">
    <property type="protein sequence ID" value="EDN96237.1"/>
    <property type="molecule type" value="Genomic_DNA"/>
</dbReference>
<dbReference type="HOGENOM" id="CLU_2265331_0_0_1"/>
<organism evidence="1 2">
    <name type="scientific">Sclerotinia sclerotiorum (strain ATCC 18683 / 1980 / Ss-1)</name>
    <name type="common">White mold</name>
    <name type="synonym">Whetzelinia sclerotiorum</name>
    <dbReference type="NCBI Taxonomy" id="665079"/>
    <lineage>
        <taxon>Eukaryota</taxon>
        <taxon>Fungi</taxon>
        <taxon>Dikarya</taxon>
        <taxon>Ascomycota</taxon>
        <taxon>Pezizomycotina</taxon>
        <taxon>Leotiomycetes</taxon>
        <taxon>Helotiales</taxon>
        <taxon>Sclerotiniaceae</taxon>
        <taxon>Sclerotinia</taxon>
    </lineage>
</organism>
<dbReference type="KEGG" id="ssl:SS1G_01162"/>